<dbReference type="NCBIfam" id="TIGR00556">
    <property type="entry name" value="pantethn_trn"/>
    <property type="match status" value="1"/>
</dbReference>
<accession>A0A7L4YTV2</accession>
<evidence type="ECO:0000259" key="4">
    <source>
        <dbReference type="Pfam" id="PF01648"/>
    </source>
</evidence>
<protein>
    <submittedName>
        <fullName evidence="5">4'-phosphopantetheinyl transferase superfamily protein</fullName>
    </submittedName>
</protein>
<keyword evidence="6" id="KW-1185">Reference proteome</keyword>
<evidence type="ECO:0000313" key="6">
    <source>
        <dbReference type="Proteomes" id="UP000463857"/>
    </source>
</evidence>
<proteinExistence type="predicted"/>
<dbReference type="InParanoid" id="A0A7L4YTV2"/>
<organism evidence="5 6">
    <name type="scientific">Epidermidibacterium keratini</name>
    <dbReference type="NCBI Taxonomy" id="1891644"/>
    <lineage>
        <taxon>Bacteria</taxon>
        <taxon>Bacillati</taxon>
        <taxon>Actinomycetota</taxon>
        <taxon>Actinomycetes</taxon>
        <taxon>Sporichthyales</taxon>
        <taxon>Sporichthyaceae</taxon>
        <taxon>Epidermidibacterium</taxon>
    </lineage>
</organism>
<dbReference type="AlphaFoldDB" id="A0A7L4YTV2"/>
<dbReference type="Gene3D" id="3.90.470.20">
    <property type="entry name" value="4'-phosphopantetheinyl transferase domain"/>
    <property type="match status" value="1"/>
</dbReference>
<dbReference type="GO" id="GO:0000287">
    <property type="term" value="F:magnesium ion binding"/>
    <property type="evidence" value="ECO:0007669"/>
    <property type="project" value="InterPro"/>
</dbReference>
<name>A0A7L4YTV2_9ACTN</name>
<feature type="domain" description="4'-phosphopantetheinyl transferase" evidence="4">
    <location>
        <begin position="6"/>
        <end position="81"/>
    </location>
</feature>
<evidence type="ECO:0000256" key="2">
    <source>
        <dbReference type="ARBA" id="ARBA00022723"/>
    </source>
</evidence>
<evidence type="ECO:0000313" key="5">
    <source>
        <dbReference type="EMBL" id="QHC02393.1"/>
    </source>
</evidence>
<dbReference type="InterPro" id="IPR008278">
    <property type="entry name" value="4-PPantetheinyl_Trfase_dom"/>
</dbReference>
<dbReference type="InterPro" id="IPR037143">
    <property type="entry name" value="4-PPantetheinyl_Trfase_dom_sf"/>
</dbReference>
<reference evidence="5 6" key="1">
    <citation type="journal article" date="2018" name="Int. J. Syst. Evol. Microbiol.">
        <title>Epidermidibacterium keratini gen. nov., sp. nov., a member of the family Sporichthyaceae, isolated from keratin epidermis.</title>
        <authorList>
            <person name="Lee D.G."/>
            <person name="Trujillo M.E."/>
            <person name="Kang S."/>
            <person name="Nam J.J."/>
            <person name="Kim Y.J."/>
        </authorList>
    </citation>
    <scope>NUCLEOTIDE SEQUENCE [LARGE SCALE GENOMIC DNA]</scope>
    <source>
        <strain evidence="5 6">EPI-7</strain>
    </source>
</reference>
<dbReference type="KEGG" id="eke:EK0264_10650"/>
<keyword evidence="2" id="KW-0479">Metal-binding</keyword>
<dbReference type="GO" id="GO:0006633">
    <property type="term" value="P:fatty acid biosynthetic process"/>
    <property type="evidence" value="ECO:0007669"/>
    <property type="project" value="InterPro"/>
</dbReference>
<dbReference type="OrthoDB" id="517356at2"/>
<dbReference type="EMBL" id="CP047156">
    <property type="protein sequence ID" value="QHC02393.1"/>
    <property type="molecule type" value="Genomic_DNA"/>
</dbReference>
<dbReference type="InterPro" id="IPR004568">
    <property type="entry name" value="Ppantetheine-prot_Trfase_dom"/>
</dbReference>
<evidence type="ECO:0000256" key="3">
    <source>
        <dbReference type="ARBA" id="ARBA00022842"/>
    </source>
</evidence>
<dbReference type="SUPFAM" id="SSF56214">
    <property type="entry name" value="4'-phosphopantetheinyl transferase"/>
    <property type="match status" value="1"/>
</dbReference>
<sequence>MSGLRGIGIDTEAVARFADPDLRLFTDREAAYCLAQAKPAESFAGRWCAKEAVVKAFGAITRAGIREVEIVEGEFGEPVAVLSERLRELGYGVLVSIAHDESRAIAAAALTLGVSSE</sequence>
<dbReference type="Pfam" id="PF01648">
    <property type="entry name" value="ACPS"/>
    <property type="match status" value="1"/>
</dbReference>
<keyword evidence="3" id="KW-0460">Magnesium</keyword>
<dbReference type="GO" id="GO:0008897">
    <property type="term" value="F:holo-[acyl-carrier-protein] synthase activity"/>
    <property type="evidence" value="ECO:0007669"/>
    <property type="project" value="InterPro"/>
</dbReference>
<keyword evidence="1 5" id="KW-0808">Transferase</keyword>
<gene>
    <name evidence="5" type="ORF">EK0264_10650</name>
</gene>
<evidence type="ECO:0000256" key="1">
    <source>
        <dbReference type="ARBA" id="ARBA00022679"/>
    </source>
</evidence>
<dbReference type="Proteomes" id="UP000463857">
    <property type="component" value="Chromosome"/>
</dbReference>